<accession>A0A0G1T1W9</accession>
<dbReference type="Pfam" id="PF00270">
    <property type="entry name" value="DEAD"/>
    <property type="match status" value="1"/>
</dbReference>
<dbReference type="InterPro" id="IPR011545">
    <property type="entry name" value="DEAD/DEAH_box_helicase_dom"/>
</dbReference>
<dbReference type="InterPro" id="IPR033454">
    <property type="entry name" value="RecG_wedge"/>
</dbReference>
<proteinExistence type="predicted"/>
<dbReference type="NCBIfam" id="NF008165">
    <property type="entry name" value="PRK10917.1-3"/>
    <property type="match status" value="1"/>
</dbReference>
<dbReference type="InterPro" id="IPR014001">
    <property type="entry name" value="Helicase_ATP-bd"/>
</dbReference>
<keyword evidence="4 11" id="KW-0347">Helicase</keyword>
<dbReference type="InterPro" id="IPR045562">
    <property type="entry name" value="RecG_dom3_C"/>
</dbReference>
<dbReference type="GO" id="GO:0003678">
    <property type="term" value="F:DNA helicase activity"/>
    <property type="evidence" value="ECO:0007669"/>
    <property type="project" value="TreeGrafter"/>
</dbReference>
<dbReference type="InterPro" id="IPR047112">
    <property type="entry name" value="RecG/Mfd"/>
</dbReference>
<dbReference type="InterPro" id="IPR027417">
    <property type="entry name" value="P-loop_NTPase"/>
</dbReference>
<name>A0A0G1T1W9_9BACT</name>
<dbReference type="PROSITE" id="PS51194">
    <property type="entry name" value="HELICASE_CTER"/>
    <property type="match status" value="1"/>
</dbReference>
<dbReference type="Pfam" id="PF17191">
    <property type="entry name" value="RecG_wedge"/>
    <property type="match status" value="1"/>
</dbReference>
<dbReference type="InterPro" id="IPR001650">
    <property type="entry name" value="Helicase_C-like"/>
</dbReference>
<evidence type="ECO:0000256" key="6">
    <source>
        <dbReference type="ARBA" id="ARBA00023125"/>
    </source>
</evidence>
<dbReference type="Proteomes" id="UP000034682">
    <property type="component" value="Unassembled WGS sequence"/>
</dbReference>
<keyword evidence="2" id="KW-0227">DNA damage</keyword>
<dbReference type="PANTHER" id="PTHR47964">
    <property type="entry name" value="ATP-DEPENDENT DNA HELICASE HOMOLOG RECG, CHLOROPLASTIC"/>
    <property type="match status" value="1"/>
</dbReference>
<sequence>MVRLETELAKISGLSFPFLAKLGKLQIKTVKDLLWHFPTRYEDFSRMVKIADLKLNQSATIRGVVKKVSMRHSWRRKIIIVEVVIADETGAIKAIWFNQPYIGRVLQAGRRVNFAGRVAISGDEVYLQNPTYEIVGATSETKHTAGLISVYPETRGLTSKGLRYLINAVLKNLPELDDFVPENILQRNELPNLVTALKNIHFPKDLPQAEKARQRFAFQDLFLLQLVNLKNRLRLALEKAPPLKVNDQLVAAMTAKLPFVLTEAQKRSLGEIFSDLQKSQPMNRLLQGDVGSGKTVVAALAALVAADNDKQTAFMAPTEVLARQHYRTLSKIFSAGGALPTGRQGSSFGGKNLGIGILTGSEARSFYGDNLEAKVSRAQFLKNVAEGKIKIVLGTHALISDKRAGKSAVKRPIEFQDLALAIVDEQHRFGVEQRAALVKQEREPGAETTVHFLSMSATPIPRTLSLTLFGDLELSIIDELPSGRKEIITKIVAPSNRKKAYDFIKEQIKAGRQAFVICPRIAAAESAPDTAQQPLDVRKKLWLEVKNVTEEYERLSKKIFPDLKVAMLHGRMKGAEKAQIMSGFASGEINILVSTSVIEVGVDVPNATIMMIEGADRFGLAQLYQFRGRVGRAEYQSYCLLFTDSSAQSTHQRLDALLKAKNGFELAEKDLAIRGPGEFIGDKQTGIPDLAMKALNNIELIKIARAAANSLLKEDRELNAHKLLRTQLESFQKQIHLE</sequence>
<dbReference type="Gene3D" id="3.40.50.300">
    <property type="entry name" value="P-loop containing nucleotide triphosphate hydrolases"/>
    <property type="match status" value="2"/>
</dbReference>
<evidence type="ECO:0000256" key="8">
    <source>
        <dbReference type="ARBA" id="ARBA00049819"/>
    </source>
</evidence>
<dbReference type="NCBIfam" id="NF008168">
    <property type="entry name" value="PRK10917.2-2"/>
    <property type="match status" value="1"/>
</dbReference>
<dbReference type="SUPFAM" id="SSF50249">
    <property type="entry name" value="Nucleic acid-binding proteins"/>
    <property type="match status" value="1"/>
</dbReference>
<dbReference type="Gene3D" id="2.40.50.140">
    <property type="entry name" value="Nucleic acid-binding proteins"/>
    <property type="match status" value="1"/>
</dbReference>
<keyword evidence="3" id="KW-0378">Hydrolase</keyword>
<dbReference type="GO" id="GO:0005524">
    <property type="term" value="F:ATP binding"/>
    <property type="evidence" value="ECO:0007669"/>
    <property type="project" value="UniProtKB-KW"/>
</dbReference>
<evidence type="ECO:0000256" key="7">
    <source>
        <dbReference type="ARBA" id="ARBA00023204"/>
    </source>
</evidence>
<dbReference type="GO" id="GO:0003677">
    <property type="term" value="F:DNA binding"/>
    <property type="evidence" value="ECO:0007669"/>
    <property type="project" value="UniProtKB-KW"/>
</dbReference>
<evidence type="ECO:0000313" key="12">
    <source>
        <dbReference type="Proteomes" id="UP000034682"/>
    </source>
</evidence>
<gene>
    <name evidence="11" type="ORF">UY02_C0042G0004</name>
</gene>
<evidence type="ECO:0000256" key="4">
    <source>
        <dbReference type="ARBA" id="ARBA00022806"/>
    </source>
</evidence>
<organism evidence="11 12">
    <name type="scientific">Candidatus Giovannonibacteria bacterium GW2011_GWB1_47_6b</name>
    <dbReference type="NCBI Taxonomy" id="1618655"/>
    <lineage>
        <taxon>Bacteria</taxon>
        <taxon>Candidatus Giovannoniibacteriota</taxon>
    </lineage>
</organism>
<dbReference type="AlphaFoldDB" id="A0A0G1T1W9"/>
<dbReference type="GO" id="GO:0016787">
    <property type="term" value="F:hydrolase activity"/>
    <property type="evidence" value="ECO:0007669"/>
    <property type="project" value="UniProtKB-KW"/>
</dbReference>
<dbReference type="PANTHER" id="PTHR47964:SF1">
    <property type="entry name" value="ATP-DEPENDENT DNA HELICASE HOMOLOG RECG, CHLOROPLASTIC"/>
    <property type="match status" value="1"/>
</dbReference>
<keyword evidence="6" id="KW-0238">DNA-binding</keyword>
<evidence type="ECO:0000259" key="9">
    <source>
        <dbReference type="PROSITE" id="PS51192"/>
    </source>
</evidence>
<evidence type="ECO:0000256" key="3">
    <source>
        <dbReference type="ARBA" id="ARBA00022801"/>
    </source>
</evidence>
<evidence type="ECO:0000256" key="1">
    <source>
        <dbReference type="ARBA" id="ARBA00022741"/>
    </source>
</evidence>
<dbReference type="SMART" id="SM00487">
    <property type="entry name" value="DEXDc"/>
    <property type="match status" value="1"/>
</dbReference>
<feature type="domain" description="Helicase ATP-binding" evidence="9">
    <location>
        <begin position="275"/>
        <end position="477"/>
    </location>
</feature>
<evidence type="ECO:0000256" key="2">
    <source>
        <dbReference type="ARBA" id="ARBA00022763"/>
    </source>
</evidence>
<keyword evidence="1" id="KW-0547">Nucleotide-binding</keyword>
<dbReference type="Pfam" id="PF19833">
    <property type="entry name" value="RecG_dom3_C"/>
    <property type="match status" value="1"/>
</dbReference>
<dbReference type="SMART" id="SM00490">
    <property type="entry name" value="HELICc"/>
    <property type="match status" value="1"/>
</dbReference>
<keyword evidence="7" id="KW-0234">DNA repair</keyword>
<dbReference type="PROSITE" id="PS51192">
    <property type="entry name" value="HELICASE_ATP_BIND_1"/>
    <property type="match status" value="1"/>
</dbReference>
<dbReference type="CDD" id="cd04488">
    <property type="entry name" value="RecG_wedge_OBF"/>
    <property type="match status" value="1"/>
</dbReference>
<reference evidence="11 12" key="1">
    <citation type="journal article" date="2015" name="Nature">
        <title>rRNA introns, odd ribosomes, and small enigmatic genomes across a large radiation of phyla.</title>
        <authorList>
            <person name="Brown C.T."/>
            <person name="Hug L.A."/>
            <person name="Thomas B.C."/>
            <person name="Sharon I."/>
            <person name="Castelle C.J."/>
            <person name="Singh A."/>
            <person name="Wilkins M.J."/>
            <person name="Williams K.H."/>
            <person name="Banfield J.F."/>
        </authorList>
    </citation>
    <scope>NUCLEOTIDE SEQUENCE [LARGE SCALE GENOMIC DNA]</scope>
</reference>
<evidence type="ECO:0000313" key="11">
    <source>
        <dbReference type="EMBL" id="KKU75816.1"/>
    </source>
</evidence>
<dbReference type="SUPFAM" id="SSF52540">
    <property type="entry name" value="P-loop containing nucleoside triphosphate hydrolases"/>
    <property type="match status" value="2"/>
</dbReference>
<evidence type="ECO:0000256" key="5">
    <source>
        <dbReference type="ARBA" id="ARBA00022840"/>
    </source>
</evidence>
<dbReference type="InterPro" id="IPR012340">
    <property type="entry name" value="NA-bd_OB-fold"/>
</dbReference>
<keyword evidence="5" id="KW-0067">ATP-binding</keyword>
<dbReference type="EMBL" id="LCOK01000042">
    <property type="protein sequence ID" value="KKU75816.1"/>
    <property type="molecule type" value="Genomic_DNA"/>
</dbReference>
<dbReference type="Pfam" id="PF00271">
    <property type="entry name" value="Helicase_C"/>
    <property type="match status" value="1"/>
</dbReference>
<comment type="caution">
    <text evidence="11">The sequence shown here is derived from an EMBL/GenBank/DDBJ whole genome shotgun (WGS) entry which is preliminary data.</text>
</comment>
<protein>
    <recommendedName>
        <fullName evidence="8">Probable DNA 3'-5' helicase RecG</fullName>
    </recommendedName>
</protein>
<dbReference type="GO" id="GO:0006281">
    <property type="term" value="P:DNA repair"/>
    <property type="evidence" value="ECO:0007669"/>
    <property type="project" value="UniProtKB-KW"/>
</dbReference>
<evidence type="ECO:0000259" key="10">
    <source>
        <dbReference type="PROSITE" id="PS51194"/>
    </source>
</evidence>
<feature type="domain" description="Helicase C-terminal" evidence="10">
    <location>
        <begin position="496"/>
        <end position="672"/>
    </location>
</feature>
<dbReference type="PATRIC" id="fig|1618655.3.peg.686"/>